<evidence type="ECO:0000256" key="2">
    <source>
        <dbReference type="ARBA" id="ARBA00022448"/>
    </source>
</evidence>
<dbReference type="PANTHER" id="PTHR11003:SF352">
    <property type="entry name" value="BCDNA.GH04802-RELATED"/>
    <property type="match status" value="1"/>
</dbReference>
<evidence type="ECO:0000256" key="8">
    <source>
        <dbReference type="RuleBase" id="RU003857"/>
    </source>
</evidence>
<dbReference type="FunCoup" id="A0A7R8YUX2">
    <property type="interactions" value="10"/>
</dbReference>
<evidence type="ECO:0000313" key="12">
    <source>
        <dbReference type="EMBL" id="CAD7086647.1"/>
    </source>
</evidence>
<evidence type="ECO:0000256" key="9">
    <source>
        <dbReference type="SAM" id="MobiDB-lite"/>
    </source>
</evidence>
<dbReference type="GO" id="GO:0022841">
    <property type="term" value="F:potassium ion leak channel activity"/>
    <property type="evidence" value="ECO:0007669"/>
    <property type="project" value="TreeGrafter"/>
</dbReference>
<keyword evidence="3 8" id="KW-0812">Transmembrane</keyword>
<evidence type="ECO:0000256" key="1">
    <source>
        <dbReference type="ARBA" id="ARBA00004141"/>
    </source>
</evidence>
<feature type="domain" description="Potassium channel" evidence="11">
    <location>
        <begin position="273"/>
        <end position="356"/>
    </location>
</feature>
<evidence type="ECO:0000313" key="13">
    <source>
        <dbReference type="Proteomes" id="UP000594454"/>
    </source>
</evidence>
<dbReference type="Pfam" id="PF07885">
    <property type="entry name" value="Ion_trans_2"/>
    <property type="match status" value="2"/>
</dbReference>
<feature type="transmembrane region" description="Helical" evidence="10">
    <location>
        <begin position="28"/>
        <end position="54"/>
    </location>
</feature>
<accession>A0A7R8YUX2</accession>
<evidence type="ECO:0000259" key="11">
    <source>
        <dbReference type="Pfam" id="PF07885"/>
    </source>
</evidence>
<evidence type="ECO:0000256" key="4">
    <source>
        <dbReference type="ARBA" id="ARBA00022989"/>
    </source>
</evidence>
<dbReference type="Gene3D" id="1.10.287.70">
    <property type="match status" value="1"/>
</dbReference>
<evidence type="ECO:0000256" key="7">
    <source>
        <dbReference type="ARBA" id="ARBA00023303"/>
    </source>
</evidence>
<dbReference type="GO" id="GO:0015271">
    <property type="term" value="F:outward rectifier potassium channel activity"/>
    <property type="evidence" value="ECO:0007669"/>
    <property type="project" value="TreeGrafter"/>
</dbReference>
<keyword evidence="2 8" id="KW-0813">Transport</keyword>
<comment type="subcellular location">
    <subcellularLocation>
        <location evidence="1">Membrane</location>
        <topology evidence="1">Multi-pass membrane protein</topology>
    </subcellularLocation>
</comment>
<protein>
    <recommendedName>
        <fullName evidence="11">Potassium channel domain-containing protein</fullName>
    </recommendedName>
</protein>
<dbReference type="GO" id="GO:0005886">
    <property type="term" value="C:plasma membrane"/>
    <property type="evidence" value="ECO:0007669"/>
    <property type="project" value="TreeGrafter"/>
</dbReference>
<dbReference type="Proteomes" id="UP000594454">
    <property type="component" value="Chromosome 4"/>
</dbReference>
<keyword evidence="6 10" id="KW-0472">Membrane</keyword>
<feature type="compositionally biased region" description="Basic and acidic residues" evidence="9">
    <location>
        <begin position="380"/>
        <end position="390"/>
    </location>
</feature>
<keyword evidence="13" id="KW-1185">Reference proteome</keyword>
<name>A0A7R8YUX2_HERIL</name>
<feature type="transmembrane region" description="Helical" evidence="10">
    <location>
        <begin position="326"/>
        <end position="352"/>
    </location>
</feature>
<feature type="domain" description="Potassium channel" evidence="11">
    <location>
        <begin position="120"/>
        <end position="178"/>
    </location>
</feature>
<reference evidence="12 13" key="1">
    <citation type="submission" date="2020-11" db="EMBL/GenBank/DDBJ databases">
        <authorList>
            <person name="Wallbank WR R."/>
            <person name="Pardo Diaz C."/>
            <person name="Kozak K."/>
            <person name="Martin S."/>
            <person name="Jiggins C."/>
            <person name="Moest M."/>
            <person name="Warren A I."/>
            <person name="Generalovic N T."/>
            <person name="Byers J.R.P. K."/>
            <person name="Montejo-Kovacevich G."/>
            <person name="Yen C E."/>
        </authorList>
    </citation>
    <scope>NUCLEOTIDE SEQUENCE [LARGE SCALE GENOMIC DNA]</scope>
</reference>
<keyword evidence="5 8" id="KW-0406">Ion transport</keyword>
<feature type="transmembrane region" description="Helical" evidence="10">
    <location>
        <begin position="263"/>
        <end position="284"/>
    </location>
</feature>
<gene>
    <name evidence="12" type="ORF">HERILL_LOCUS9405</name>
</gene>
<comment type="similarity">
    <text evidence="8">Belongs to the two pore domain potassium channel (TC 1.A.1.8) family.</text>
</comment>
<feature type="transmembrane region" description="Helical" evidence="10">
    <location>
        <begin position="156"/>
        <end position="174"/>
    </location>
</feature>
<organism evidence="12 13">
    <name type="scientific">Hermetia illucens</name>
    <name type="common">Black soldier fly</name>
    <dbReference type="NCBI Taxonomy" id="343691"/>
    <lineage>
        <taxon>Eukaryota</taxon>
        <taxon>Metazoa</taxon>
        <taxon>Ecdysozoa</taxon>
        <taxon>Arthropoda</taxon>
        <taxon>Hexapoda</taxon>
        <taxon>Insecta</taxon>
        <taxon>Pterygota</taxon>
        <taxon>Neoptera</taxon>
        <taxon>Endopterygota</taxon>
        <taxon>Diptera</taxon>
        <taxon>Brachycera</taxon>
        <taxon>Stratiomyomorpha</taxon>
        <taxon>Stratiomyidae</taxon>
        <taxon>Hermetiinae</taxon>
        <taxon>Hermetia</taxon>
    </lineage>
</organism>
<evidence type="ECO:0000256" key="10">
    <source>
        <dbReference type="SAM" id="Phobius"/>
    </source>
</evidence>
<keyword evidence="4 10" id="KW-1133">Transmembrane helix</keyword>
<dbReference type="EMBL" id="LR899012">
    <property type="protein sequence ID" value="CAD7086647.1"/>
    <property type="molecule type" value="Genomic_DNA"/>
</dbReference>
<feature type="transmembrane region" description="Helical" evidence="10">
    <location>
        <begin position="123"/>
        <end position="144"/>
    </location>
</feature>
<dbReference type="PRINTS" id="PR01333">
    <property type="entry name" value="2POREKCHANEL"/>
</dbReference>
<dbReference type="OrthoDB" id="297496at2759"/>
<feature type="region of interest" description="Disordered" evidence="9">
    <location>
        <begin position="370"/>
        <end position="390"/>
    </location>
</feature>
<proteinExistence type="inferred from homology"/>
<evidence type="ECO:0000256" key="3">
    <source>
        <dbReference type="ARBA" id="ARBA00022692"/>
    </source>
</evidence>
<evidence type="ECO:0000256" key="6">
    <source>
        <dbReference type="ARBA" id="ARBA00023136"/>
    </source>
</evidence>
<feature type="transmembrane region" description="Helical" evidence="10">
    <location>
        <begin position="296"/>
        <end position="314"/>
    </location>
</feature>
<dbReference type="AlphaFoldDB" id="A0A7R8YUX2"/>
<sequence>MTLKRSVRRRQKPPFAQRAKDQCRKFTAFMFSNVGIIMLVVIYTIAGSFMFIAIEGKEAMVRTEKSNKEKNLLALKLWNISCCVSNVFNESSYRNLVDREILAFQRKIVKQAQKGSGSGENPWSFPGAFLYSLTVITTIGYGNISPRTSLGKITTILYAIIGMPLFLLYLSNIGDVMAKSFKWIYAKVCLCRICPGVAKRRLLRERRKTLEMIRRQELEDLSSSSGISRSSSTKISGESTTGTNFTDVDIDVEAVIQAEPHTVIVPLTTCVMIMIGYILCGATLFSRWEAWGVLDGSYFCFISLTSIGFGDIVPGTQVLRNSKESIVEVSFILCAVYLLLGMALIAMCFNLMQEQVIHKLRSIKQGGTDEDVDISVSPGRNREDRDRNAV</sequence>
<dbReference type="InterPro" id="IPR003280">
    <property type="entry name" value="2pore_dom_K_chnl"/>
</dbReference>
<keyword evidence="7 8" id="KW-0407">Ion channel</keyword>
<dbReference type="GO" id="GO:0030322">
    <property type="term" value="P:stabilization of membrane potential"/>
    <property type="evidence" value="ECO:0007669"/>
    <property type="project" value="TreeGrafter"/>
</dbReference>
<dbReference type="PANTHER" id="PTHR11003">
    <property type="entry name" value="POTASSIUM CHANNEL, SUBFAMILY K"/>
    <property type="match status" value="1"/>
</dbReference>
<dbReference type="InterPro" id="IPR013099">
    <property type="entry name" value="K_chnl_dom"/>
</dbReference>
<dbReference type="SUPFAM" id="SSF81324">
    <property type="entry name" value="Voltage-gated potassium channels"/>
    <property type="match status" value="2"/>
</dbReference>
<dbReference type="InParanoid" id="A0A7R8YUX2"/>
<evidence type="ECO:0000256" key="5">
    <source>
        <dbReference type="ARBA" id="ARBA00023065"/>
    </source>
</evidence>